<name>A0AAF1A2V1_SOLVR</name>
<dbReference type="PANTHER" id="PTHR37984:SF5">
    <property type="entry name" value="PROTEIN NYNRIN-LIKE"/>
    <property type="match status" value="1"/>
</dbReference>
<dbReference type="InterPro" id="IPR041588">
    <property type="entry name" value="Integrase_H2C2"/>
</dbReference>
<dbReference type="Gene3D" id="1.10.340.70">
    <property type="match status" value="1"/>
</dbReference>
<dbReference type="Pfam" id="PF17921">
    <property type="entry name" value="Integrase_H2C2"/>
    <property type="match status" value="1"/>
</dbReference>
<dbReference type="InterPro" id="IPR050951">
    <property type="entry name" value="Retrovirus_Pol_polyprotein"/>
</dbReference>
<keyword evidence="3" id="KW-1185">Reference proteome</keyword>
<dbReference type="EMBL" id="CP133623">
    <property type="protein sequence ID" value="WMV59013.1"/>
    <property type="molecule type" value="Genomic_DNA"/>
</dbReference>
<dbReference type="AlphaFoldDB" id="A0AAF1A2V1"/>
<organism evidence="2 3">
    <name type="scientific">Solanum verrucosum</name>
    <dbReference type="NCBI Taxonomy" id="315347"/>
    <lineage>
        <taxon>Eukaryota</taxon>
        <taxon>Viridiplantae</taxon>
        <taxon>Streptophyta</taxon>
        <taxon>Embryophyta</taxon>
        <taxon>Tracheophyta</taxon>
        <taxon>Spermatophyta</taxon>
        <taxon>Magnoliopsida</taxon>
        <taxon>eudicotyledons</taxon>
        <taxon>Gunneridae</taxon>
        <taxon>Pentapetalae</taxon>
        <taxon>asterids</taxon>
        <taxon>lamiids</taxon>
        <taxon>Solanales</taxon>
        <taxon>Solanaceae</taxon>
        <taxon>Solanoideae</taxon>
        <taxon>Solaneae</taxon>
        <taxon>Solanum</taxon>
    </lineage>
</organism>
<evidence type="ECO:0000313" key="3">
    <source>
        <dbReference type="Proteomes" id="UP001234989"/>
    </source>
</evidence>
<dbReference type="PANTHER" id="PTHR37984">
    <property type="entry name" value="PROTEIN CBG26694"/>
    <property type="match status" value="1"/>
</dbReference>
<evidence type="ECO:0000259" key="1">
    <source>
        <dbReference type="Pfam" id="PF17921"/>
    </source>
</evidence>
<evidence type="ECO:0000313" key="2">
    <source>
        <dbReference type="EMBL" id="WMV59013.1"/>
    </source>
</evidence>
<feature type="domain" description="Integrase zinc-binding" evidence="1">
    <location>
        <begin position="93"/>
        <end position="148"/>
    </location>
</feature>
<accession>A0AAF1A2V1</accession>
<reference evidence="2" key="1">
    <citation type="submission" date="2023-08" db="EMBL/GenBank/DDBJ databases">
        <title>A de novo genome assembly of Solanum verrucosum Schlechtendal, a Mexican diploid species geographically isolated from the other diploid A-genome species in potato relatives.</title>
        <authorList>
            <person name="Hosaka K."/>
        </authorList>
    </citation>
    <scope>NUCLEOTIDE SEQUENCE</scope>
    <source>
        <tissue evidence="2">Young leaves</tissue>
    </source>
</reference>
<proteinExistence type="predicted"/>
<sequence>MSVLYSLGKANVVVDALSRLSMNSVAHIEEGKKELVSNVHRLAKIDVKAKQGLDPILVELKEAVLKKFVEAFSQVGDGVLRYQCRLCVPNVNDLREEILPEAHSSQYSIHPGVTKMCHDLREVYWWNGMNKNSAKFVAKCPNFQQVKVEHQKP</sequence>
<gene>
    <name evidence="2" type="ORF">MTR67_052398</name>
</gene>
<protein>
    <recommendedName>
        <fullName evidence="1">Integrase zinc-binding domain-containing protein</fullName>
    </recommendedName>
</protein>
<dbReference type="Proteomes" id="UP001234989">
    <property type="component" value="Chromosome 12"/>
</dbReference>